<reference evidence="5" key="1">
    <citation type="submission" date="2019-03" db="EMBL/GenBank/DDBJ databases">
        <title>Single cell metagenomics reveals metabolic interactions within the superorganism composed of flagellate Streblomastix strix and complex community of Bacteroidetes bacteria on its surface.</title>
        <authorList>
            <person name="Treitli S.C."/>
            <person name="Kolisko M."/>
            <person name="Husnik F."/>
            <person name="Keeling P."/>
            <person name="Hampl V."/>
        </authorList>
    </citation>
    <scope>NUCLEOTIDE SEQUENCE</scope>
    <source>
        <strain evidence="5">STM</strain>
    </source>
</reference>
<dbReference type="EC" id="2.4.1.1" evidence="5"/>
<dbReference type="PANTHER" id="PTHR42655">
    <property type="entry name" value="GLYCOGEN PHOSPHORYLASE"/>
    <property type="match status" value="1"/>
</dbReference>
<dbReference type="CDD" id="cd04299">
    <property type="entry name" value="GT35_Glycogen_Phosphorylase-like"/>
    <property type="match status" value="1"/>
</dbReference>
<dbReference type="InterPro" id="IPR000811">
    <property type="entry name" value="Glyco_trans_35"/>
</dbReference>
<evidence type="ECO:0000313" key="5">
    <source>
        <dbReference type="EMBL" id="KAA6344722.1"/>
    </source>
</evidence>
<dbReference type="NCBIfam" id="TIGR02094">
    <property type="entry name" value="more_P_ylases"/>
    <property type="match status" value="1"/>
</dbReference>
<keyword evidence="3" id="KW-0021">Allosteric enzyme</keyword>
<dbReference type="Pfam" id="PF11897">
    <property type="entry name" value="DUF3417"/>
    <property type="match status" value="1"/>
</dbReference>
<evidence type="ECO:0000256" key="1">
    <source>
        <dbReference type="ARBA" id="ARBA00001275"/>
    </source>
</evidence>
<dbReference type="SUPFAM" id="SSF53756">
    <property type="entry name" value="UDP-Glycosyltransferase/glycogen phosphorylase"/>
    <property type="match status" value="1"/>
</dbReference>
<protein>
    <submittedName>
        <fullName evidence="5">Glycogen phosphorylase</fullName>
        <ecNumber evidence="5">2.4.1.1</ecNumber>
    </submittedName>
</protein>
<dbReference type="EMBL" id="SNRY01000203">
    <property type="protein sequence ID" value="KAA6344722.1"/>
    <property type="molecule type" value="Genomic_DNA"/>
</dbReference>
<feature type="domain" description="DUF3417" evidence="4">
    <location>
        <begin position="23"/>
        <end position="123"/>
    </location>
</feature>
<evidence type="ECO:0000256" key="2">
    <source>
        <dbReference type="ARBA" id="ARBA00006047"/>
    </source>
</evidence>
<dbReference type="Gene3D" id="3.40.50.2000">
    <property type="entry name" value="Glycogen Phosphorylase B"/>
    <property type="match status" value="2"/>
</dbReference>
<evidence type="ECO:0000256" key="3">
    <source>
        <dbReference type="ARBA" id="ARBA00022533"/>
    </source>
</evidence>
<evidence type="ECO:0000259" key="4">
    <source>
        <dbReference type="Pfam" id="PF11897"/>
    </source>
</evidence>
<proteinExistence type="inferred from homology"/>
<dbReference type="PANTHER" id="PTHR42655:SF1">
    <property type="entry name" value="GLYCOGEN PHOSPHORYLASE"/>
    <property type="match status" value="1"/>
</dbReference>
<dbReference type="InterPro" id="IPR011834">
    <property type="entry name" value="Agluc_phsphrylas"/>
</dbReference>
<sequence length="854" mass="99022">MKIKVSNVNTPNWREITVHSRFPEKLQKLFEISQNIWWSWNYEALDLFKELNAEFWKESGHNPVSLLKRMSYEELERLAKKEDIIRKLDEVYTKFDNYMSVKPDAKRASVAYFSMEYGLNNILKIYSGGLGVLAGDYLKEASDSNVDLCGVGFLYRYGYFTQTLSMEGQQVANYEAQNFGNLPIERVTDSEGHPLMVDVPYLDYYVHANIWKVQVGRVPLYLLDTDSELNGEFDRSITHQLYGGDWENRLKQEILLGIGGMLTLKALDIKKDVYHCNEGHAALINVQRICEYVAKGLTYNQAIELVRASSLYTVHTPVPAGHDYFAENLFGKYMRGYADKMGLTWDDLMDLGRNNPGDKEEKFCMSVFACNTSQQVNGVSWLHGKVSQEMFSSIWKGYFPEENHVNYVTNGVHFPTWSATEWKQLYAKYFDQNFLNDQSNEKIWKAIEKVPDAEIWEVRKAMKNKLVDFIRKQFKETWLKNQGDPTRIVSLTDSINPNALLIGFGRRFATYKRAHLLFTDLDRLAKIVNNPNYPVQFLYTGKAHPYDGAGQGLIKRIIEISRRPEFLGKIIFLENYDMQLARRLVTGVDIWLNTPTRPLEASGTSGEKALMNGVLNFSVLDGWWLEGYREGAGWALTEKRAYQNQEHQDQLDAATIYTMLETDILPLYYARGKKGYSEGWIKCIKKSISDIAPHYTMKRQLDDYFNKFYNKQSKRFKMLSADNNAKAKEIAAWKEQVVEKWDSIEVVSFEKSEEVINASIESGKEYNITYVIDEKGLDNAIGVELVITYFDAEGKQHIYDAEPFKMVKQEGNLHTFQLKYKSNNSGNFRVAYRMFPQHPDLPHRQDFCYVRWFI</sequence>
<dbReference type="GO" id="GO:0005975">
    <property type="term" value="P:carbohydrate metabolic process"/>
    <property type="evidence" value="ECO:0007669"/>
    <property type="project" value="InterPro"/>
</dbReference>
<gene>
    <name evidence="5" type="ORF">EZS27_007675</name>
</gene>
<accession>A0A5J4SG20</accession>
<keyword evidence="5" id="KW-0808">Transferase</keyword>
<dbReference type="AlphaFoldDB" id="A0A5J4SG20"/>
<dbReference type="InterPro" id="IPR052182">
    <property type="entry name" value="Glycogen/Maltodextrin_Phosph"/>
</dbReference>
<dbReference type="GO" id="GO:0030170">
    <property type="term" value="F:pyridoxal phosphate binding"/>
    <property type="evidence" value="ECO:0007669"/>
    <property type="project" value="InterPro"/>
</dbReference>
<dbReference type="GO" id="GO:0008184">
    <property type="term" value="F:glycogen phosphorylase activity"/>
    <property type="evidence" value="ECO:0007669"/>
    <property type="project" value="InterPro"/>
</dbReference>
<comment type="caution">
    <text evidence="5">The sequence shown here is derived from an EMBL/GenBank/DDBJ whole genome shotgun (WGS) entry which is preliminary data.</text>
</comment>
<keyword evidence="5" id="KW-0328">Glycosyltransferase</keyword>
<comment type="catalytic activity">
    <reaction evidence="1">
        <text>[(1-&gt;4)-alpha-D-glucosyl](n) + phosphate = [(1-&gt;4)-alpha-D-glucosyl](n-1) + alpha-D-glucose 1-phosphate</text>
        <dbReference type="Rhea" id="RHEA:41732"/>
        <dbReference type="Rhea" id="RHEA-COMP:9584"/>
        <dbReference type="Rhea" id="RHEA-COMP:9586"/>
        <dbReference type="ChEBI" id="CHEBI:15444"/>
        <dbReference type="ChEBI" id="CHEBI:43474"/>
        <dbReference type="ChEBI" id="CHEBI:58601"/>
        <dbReference type="EC" id="2.4.1.1"/>
    </reaction>
</comment>
<organism evidence="5">
    <name type="scientific">termite gut metagenome</name>
    <dbReference type="NCBI Taxonomy" id="433724"/>
    <lineage>
        <taxon>unclassified sequences</taxon>
        <taxon>metagenomes</taxon>
        <taxon>organismal metagenomes</taxon>
    </lineage>
</organism>
<dbReference type="Pfam" id="PF00343">
    <property type="entry name" value="Phosphorylase"/>
    <property type="match status" value="1"/>
</dbReference>
<name>A0A5J4SG20_9ZZZZ</name>
<comment type="similarity">
    <text evidence="2">Belongs to the glycogen phosphorylase family.</text>
</comment>
<dbReference type="InterPro" id="IPR024517">
    <property type="entry name" value="Glycogen_phosphorylase_DUF3417"/>
</dbReference>
<dbReference type="PIRSF" id="PIRSF000460">
    <property type="entry name" value="Pprylas_GlgP"/>
    <property type="match status" value="1"/>
</dbReference>